<dbReference type="InterPro" id="IPR034294">
    <property type="entry name" value="Aquaporin_transptr"/>
</dbReference>
<dbReference type="OrthoDB" id="9807293at2"/>
<dbReference type="PANTHER" id="PTHR45724">
    <property type="entry name" value="AQUAPORIN NIP2-1"/>
    <property type="match status" value="1"/>
</dbReference>
<proteinExistence type="inferred from homology"/>
<dbReference type="CDD" id="cd00333">
    <property type="entry name" value="MIP"/>
    <property type="match status" value="1"/>
</dbReference>
<keyword evidence="9" id="KW-1185">Reference proteome</keyword>
<dbReference type="PRINTS" id="PR00783">
    <property type="entry name" value="MINTRINSICP"/>
</dbReference>
<evidence type="ECO:0000313" key="9">
    <source>
        <dbReference type="Proteomes" id="UP000198405"/>
    </source>
</evidence>
<evidence type="ECO:0000256" key="5">
    <source>
        <dbReference type="ARBA" id="ARBA00023136"/>
    </source>
</evidence>
<dbReference type="GO" id="GO:0016020">
    <property type="term" value="C:membrane"/>
    <property type="evidence" value="ECO:0007669"/>
    <property type="project" value="UniProtKB-SubCell"/>
</dbReference>
<evidence type="ECO:0000256" key="2">
    <source>
        <dbReference type="ARBA" id="ARBA00022448"/>
    </source>
</evidence>
<keyword evidence="4 7" id="KW-1133">Transmembrane helix</keyword>
<dbReference type="Gene3D" id="1.20.1080.10">
    <property type="entry name" value="Glycerol uptake facilitator protein"/>
    <property type="match status" value="1"/>
</dbReference>
<evidence type="ECO:0000313" key="8">
    <source>
        <dbReference type="EMBL" id="SNR68363.1"/>
    </source>
</evidence>
<dbReference type="SUPFAM" id="SSF81338">
    <property type="entry name" value="Aquaporin-like"/>
    <property type="match status" value="1"/>
</dbReference>
<dbReference type="GO" id="GO:0015267">
    <property type="term" value="F:channel activity"/>
    <property type="evidence" value="ECO:0007669"/>
    <property type="project" value="InterPro"/>
</dbReference>
<dbReference type="Proteomes" id="UP000198405">
    <property type="component" value="Unassembled WGS sequence"/>
</dbReference>
<evidence type="ECO:0000256" key="3">
    <source>
        <dbReference type="ARBA" id="ARBA00022692"/>
    </source>
</evidence>
<feature type="transmembrane region" description="Helical" evidence="7">
    <location>
        <begin position="157"/>
        <end position="176"/>
    </location>
</feature>
<accession>A0A238YCM6</accession>
<dbReference type="PROSITE" id="PS51257">
    <property type="entry name" value="PROKAR_LIPOPROTEIN"/>
    <property type="match status" value="1"/>
</dbReference>
<dbReference type="PANTHER" id="PTHR45724:SF13">
    <property type="entry name" value="AQUAPORIN NIP1-1-RELATED"/>
    <property type="match status" value="1"/>
</dbReference>
<dbReference type="PROSITE" id="PS00221">
    <property type="entry name" value="MIP"/>
    <property type="match status" value="1"/>
</dbReference>
<feature type="transmembrane region" description="Helical" evidence="7">
    <location>
        <begin position="127"/>
        <end position="145"/>
    </location>
</feature>
<evidence type="ECO:0000256" key="7">
    <source>
        <dbReference type="SAM" id="Phobius"/>
    </source>
</evidence>
<reference evidence="9" key="1">
    <citation type="submission" date="2017-06" db="EMBL/GenBank/DDBJ databases">
        <authorList>
            <person name="Varghese N."/>
            <person name="Submissions S."/>
        </authorList>
    </citation>
    <scope>NUCLEOTIDE SEQUENCE [LARGE SCALE GENOMIC DNA]</scope>
    <source>
        <strain evidence="9">DSM 15668</strain>
    </source>
</reference>
<evidence type="ECO:0000256" key="6">
    <source>
        <dbReference type="RuleBase" id="RU000477"/>
    </source>
</evidence>
<feature type="transmembrane region" description="Helical" evidence="7">
    <location>
        <begin position="196"/>
        <end position="214"/>
    </location>
</feature>
<keyword evidence="2 6" id="KW-0813">Transport</keyword>
<organism evidence="8 9">
    <name type="scientific">Desulfurobacterium atlanticum</name>
    <dbReference type="NCBI Taxonomy" id="240169"/>
    <lineage>
        <taxon>Bacteria</taxon>
        <taxon>Pseudomonadati</taxon>
        <taxon>Aquificota</taxon>
        <taxon>Aquificia</taxon>
        <taxon>Desulfurobacteriales</taxon>
        <taxon>Desulfurobacteriaceae</taxon>
        <taxon>Desulfurobacterium</taxon>
    </lineage>
</organism>
<dbReference type="RefSeq" id="WP_089322566.1">
    <property type="nucleotide sequence ID" value="NZ_FZOB01000003.1"/>
</dbReference>
<comment type="subcellular location">
    <subcellularLocation>
        <location evidence="1">Membrane</location>
        <topology evidence="1">Multi-pass membrane protein</topology>
    </subcellularLocation>
</comment>
<gene>
    <name evidence="8" type="ORF">SAMN06265340_1039</name>
</gene>
<comment type="similarity">
    <text evidence="6">Belongs to the MIP/aquaporin (TC 1.A.8) family.</text>
</comment>
<evidence type="ECO:0000256" key="4">
    <source>
        <dbReference type="ARBA" id="ARBA00022989"/>
    </source>
</evidence>
<dbReference type="EMBL" id="FZOB01000003">
    <property type="protein sequence ID" value="SNR68363.1"/>
    <property type="molecule type" value="Genomic_DNA"/>
</dbReference>
<keyword evidence="3 6" id="KW-0812">Transmembrane</keyword>
<dbReference type="InterPro" id="IPR000425">
    <property type="entry name" value="MIP"/>
</dbReference>
<dbReference type="AlphaFoldDB" id="A0A238YCM6"/>
<dbReference type="NCBIfam" id="TIGR00861">
    <property type="entry name" value="MIP"/>
    <property type="match status" value="1"/>
</dbReference>
<name>A0A238YCM6_9BACT</name>
<feature type="transmembrane region" description="Helical" evidence="7">
    <location>
        <begin position="79"/>
        <end position="101"/>
    </location>
</feature>
<dbReference type="Pfam" id="PF00230">
    <property type="entry name" value="MIP"/>
    <property type="match status" value="1"/>
</dbReference>
<keyword evidence="5 7" id="KW-0472">Membrane</keyword>
<protein>
    <submittedName>
        <fullName evidence="8">Aquaporin Z</fullName>
    </submittedName>
</protein>
<feature type="transmembrane region" description="Helical" evidence="7">
    <location>
        <begin position="32"/>
        <end position="52"/>
    </location>
</feature>
<sequence length="229" mass="24220">MKKEIVSEFISTFILVFTGCSAIVTDKLYNNLGALGISLVFGMSVTLLIIAFGKISGAHMNPAVTISLAVSKNIEKKKVIPYIISQILGAITGALLISFLFSETGKNAKELAYLGATLPSGSSSQSFILEILLTFILMIVIYMSAVNPKGNKHLAPFAIGFTVAIDALFGGAISGASMNPARSIGPAIISGNINYLWIYITAPIIGSLIAAGIYKIFKESEVDLSCCKN</sequence>
<dbReference type="InterPro" id="IPR023271">
    <property type="entry name" value="Aquaporin-like"/>
</dbReference>
<evidence type="ECO:0000256" key="1">
    <source>
        <dbReference type="ARBA" id="ARBA00004141"/>
    </source>
</evidence>
<dbReference type="InterPro" id="IPR022357">
    <property type="entry name" value="MIP_CS"/>
</dbReference>